<feature type="transmembrane region" description="Helical" evidence="8">
    <location>
        <begin position="301"/>
        <end position="328"/>
    </location>
</feature>
<reference evidence="10 11" key="1">
    <citation type="journal article" date="2016" name="Nat. Commun.">
        <title>Thousands of microbial genomes shed light on interconnected biogeochemical processes in an aquifer system.</title>
        <authorList>
            <person name="Anantharaman K."/>
            <person name="Brown C.T."/>
            <person name="Hug L.A."/>
            <person name="Sharon I."/>
            <person name="Castelle C.J."/>
            <person name="Probst A.J."/>
            <person name="Thomas B.C."/>
            <person name="Singh A."/>
            <person name="Wilkins M.J."/>
            <person name="Karaoz U."/>
            <person name="Brodie E.L."/>
            <person name="Williams K.H."/>
            <person name="Hubbard S.S."/>
            <person name="Banfield J.F."/>
        </authorList>
    </citation>
    <scope>NUCLEOTIDE SEQUENCE [LARGE SCALE GENOMIC DNA]</scope>
</reference>
<comment type="subcellular location">
    <subcellularLocation>
        <location evidence="1">Cell membrane</location>
        <topology evidence="1">Multi-pass membrane protein</topology>
    </subcellularLocation>
</comment>
<organism evidence="10 11">
    <name type="scientific">Candidatus Gottesmanbacteria bacterium RIFCSPLOWO2_01_FULL_39_12b</name>
    <dbReference type="NCBI Taxonomy" id="1798388"/>
    <lineage>
        <taxon>Bacteria</taxon>
        <taxon>Candidatus Gottesmaniibacteriota</taxon>
    </lineage>
</organism>
<evidence type="ECO:0000256" key="8">
    <source>
        <dbReference type="SAM" id="Phobius"/>
    </source>
</evidence>
<feature type="transmembrane region" description="Helical" evidence="8">
    <location>
        <begin position="70"/>
        <end position="91"/>
    </location>
</feature>
<keyword evidence="7 8" id="KW-0472">Membrane</keyword>
<evidence type="ECO:0000256" key="4">
    <source>
        <dbReference type="ARBA" id="ARBA00022679"/>
    </source>
</evidence>
<dbReference type="EMBL" id="MFJR01000007">
    <property type="protein sequence ID" value="OGG26734.1"/>
    <property type="molecule type" value="Genomic_DNA"/>
</dbReference>
<keyword evidence="4" id="KW-0808">Transferase</keyword>
<name>A0A1F6APX4_9BACT</name>
<dbReference type="PANTHER" id="PTHR33908">
    <property type="entry name" value="MANNOSYLTRANSFERASE YKCB-RELATED"/>
    <property type="match status" value="1"/>
</dbReference>
<dbReference type="Pfam" id="PF13231">
    <property type="entry name" value="PMT_2"/>
    <property type="match status" value="1"/>
</dbReference>
<evidence type="ECO:0000313" key="10">
    <source>
        <dbReference type="EMBL" id="OGG26734.1"/>
    </source>
</evidence>
<dbReference type="Proteomes" id="UP000176609">
    <property type="component" value="Unassembled WGS sequence"/>
</dbReference>
<dbReference type="InterPro" id="IPR038731">
    <property type="entry name" value="RgtA/B/C-like"/>
</dbReference>
<comment type="caution">
    <text evidence="10">The sequence shown here is derived from an EMBL/GenBank/DDBJ whole genome shotgun (WGS) entry which is preliminary data.</text>
</comment>
<evidence type="ECO:0000256" key="5">
    <source>
        <dbReference type="ARBA" id="ARBA00022692"/>
    </source>
</evidence>
<feature type="transmembrane region" description="Helical" evidence="8">
    <location>
        <begin position="194"/>
        <end position="214"/>
    </location>
</feature>
<feature type="domain" description="Glycosyltransferase RgtA/B/C/D-like" evidence="9">
    <location>
        <begin position="50"/>
        <end position="211"/>
    </location>
</feature>
<feature type="transmembrane region" description="Helical" evidence="8">
    <location>
        <begin position="259"/>
        <end position="280"/>
    </location>
</feature>
<gene>
    <name evidence="10" type="ORF">A2960_01000</name>
</gene>
<dbReference type="AlphaFoldDB" id="A0A1F6APX4"/>
<dbReference type="GO" id="GO:0009103">
    <property type="term" value="P:lipopolysaccharide biosynthetic process"/>
    <property type="evidence" value="ECO:0007669"/>
    <property type="project" value="UniProtKB-ARBA"/>
</dbReference>
<dbReference type="GO" id="GO:0005886">
    <property type="term" value="C:plasma membrane"/>
    <property type="evidence" value="ECO:0007669"/>
    <property type="project" value="UniProtKB-SubCell"/>
</dbReference>
<keyword evidence="3" id="KW-0328">Glycosyltransferase</keyword>
<dbReference type="GO" id="GO:0010041">
    <property type="term" value="P:response to iron(III) ion"/>
    <property type="evidence" value="ECO:0007669"/>
    <property type="project" value="TreeGrafter"/>
</dbReference>
<evidence type="ECO:0000313" key="11">
    <source>
        <dbReference type="Proteomes" id="UP000176609"/>
    </source>
</evidence>
<accession>A0A1F6APX4</accession>
<dbReference type="GO" id="GO:0016763">
    <property type="term" value="F:pentosyltransferase activity"/>
    <property type="evidence" value="ECO:0007669"/>
    <property type="project" value="TreeGrafter"/>
</dbReference>
<feature type="transmembrane region" description="Helical" evidence="8">
    <location>
        <begin position="122"/>
        <end position="140"/>
    </location>
</feature>
<evidence type="ECO:0000256" key="2">
    <source>
        <dbReference type="ARBA" id="ARBA00022475"/>
    </source>
</evidence>
<feature type="transmembrane region" description="Helical" evidence="8">
    <location>
        <begin position="147"/>
        <end position="164"/>
    </location>
</feature>
<proteinExistence type="predicted"/>
<keyword evidence="5 8" id="KW-0812">Transmembrane</keyword>
<feature type="transmembrane region" description="Helical" evidence="8">
    <location>
        <begin position="340"/>
        <end position="362"/>
    </location>
</feature>
<evidence type="ECO:0000256" key="6">
    <source>
        <dbReference type="ARBA" id="ARBA00022989"/>
    </source>
</evidence>
<evidence type="ECO:0000259" key="9">
    <source>
        <dbReference type="Pfam" id="PF13231"/>
    </source>
</evidence>
<sequence>MVYLILLLGLIVRLININQSLWLDEAINVLAVRDFKLFDLITIYSPGDFHPPLYHVILWFWIRLFGTNEISVRLLSVVFGLGTLWVCYLLIKKFFSEKQAILSTILLATSPLHIYYSQEARMYMETAFFAIVSVYFFLNVISEGKKCNLGSYIGFIISTTLLLYSEYVPYFLVLSQNLIYLPLIYTHKRLMRKWLLSLSFILLMLIPWLPYLWLQLNIAIGVARSYPLWNSVVGQASWKTVPLLITKFLIGHITIQDKLIYGITTIPLILLVGILSLNYWKAGKDNWINKVVIKLLIYTILIPYLISFFISIFAYFRFIFLLPLFYLILSYSPVSYKGYFYRYSVTFILLVINIISLLAFNYNHTFWREDWRGAVSFIEENERNKQSGVMFVNSAQEAGYLYYSKNKVPLVSAINFRPEAYENIWLFRYVQEIFDPGDSIRHNLEEAGFHKRNEYEFNGIIVWKYSK</sequence>
<evidence type="ECO:0000256" key="3">
    <source>
        <dbReference type="ARBA" id="ARBA00022676"/>
    </source>
</evidence>
<evidence type="ECO:0000256" key="7">
    <source>
        <dbReference type="ARBA" id="ARBA00023136"/>
    </source>
</evidence>
<dbReference type="PANTHER" id="PTHR33908:SF3">
    <property type="entry name" value="UNDECAPRENYL PHOSPHATE-ALPHA-4-AMINO-4-DEOXY-L-ARABINOSE ARABINOSYL TRANSFERASE"/>
    <property type="match status" value="1"/>
</dbReference>
<keyword evidence="6 8" id="KW-1133">Transmembrane helix</keyword>
<evidence type="ECO:0000256" key="1">
    <source>
        <dbReference type="ARBA" id="ARBA00004651"/>
    </source>
</evidence>
<keyword evidence="2" id="KW-1003">Cell membrane</keyword>
<protein>
    <recommendedName>
        <fullName evidence="9">Glycosyltransferase RgtA/B/C/D-like domain-containing protein</fullName>
    </recommendedName>
</protein>
<dbReference type="InterPro" id="IPR050297">
    <property type="entry name" value="LipidA_mod_glycosyltrf_83"/>
</dbReference>